<dbReference type="PANTHER" id="PTHR10422:SF18">
    <property type="entry name" value="CYTOCHROME C OXIDASE SUBUNIT 1"/>
    <property type="match status" value="1"/>
</dbReference>
<feature type="transmembrane region" description="Helical" evidence="6">
    <location>
        <begin position="494"/>
        <end position="516"/>
    </location>
</feature>
<dbReference type="InterPro" id="IPR023616">
    <property type="entry name" value="Cyt_c_oxase-like_su1_dom"/>
</dbReference>
<dbReference type="Proteomes" id="UP000295509">
    <property type="component" value="Unassembled WGS sequence"/>
</dbReference>
<sequence length="669" mass="74020">MADMTDSSSPPAAPQLDRVLTRGAIARGSAAEEQLRQLWETPPGWRGWLSTVDHKRIGMRYLVTAFIFLILGGVEALIMRVQLAQPNATVLTPEQYNQLFTMHGVTMIFLYALPVLSGFSNYLWPLILGARDMAFPRLNAFSYWVFLFAAIFLYASFPLGEAPNSGWFNYVPLSGLEYNTGPNIDVYALGMVLLGISTTVGAVNFVVTLLRMRAPGMSLDRIPVLVWGTMTASCANLAAVPSVSLAFFLLWMDRRVGTHFFDVANGGRALLWQHLFWIFAHPWVYVVVLPAMGIVSDALPVFCRRPLVGYGPVALSTVATMMIGFVVWIHHMFATGLPALALSLFGAASMAIAIPSAIATFAWIATIWLGRPVFRVPFYYFAGFVLLFVIGGVSGVMTAAVPFDWQLTDTYFVVAHLHYVLLGINVFPVIGGVYFWFPKFTGRMMNERIGKLAFWVMFIGFNVAFFPMHIAGLLGMPRRIYTYAPDMGWSTVNLITSAGSFVLALGILIFLCDLFYSLRRGAPAGDNPWDAGTLEWSTTSPPPPYNFAVVPTVASRHPLWEGRIEIAEEGQNGKRSSLAEGFILDHGREALGTTALEARPDVILKMPEDSYTPFILSVFATLFFAALALLAWWFAAAMLLGCAASIVIWLWPERSLIQREPRRVHNAQA</sequence>
<comment type="function">
    <text evidence="6">Cytochrome c oxidase is the component of the respiratory chain that catalyzes the reduction of oxygen to water. Subunits 1-3 form the functional core of the enzyme complex. CO I is the catalytic subunit of the enzyme. Electrons originating in cytochrome c are transferred via the copper A center of subunit 2 and heme A of subunit 1 to the bimetallic center formed by heme A3 and copper B.</text>
</comment>
<keyword evidence="9" id="KW-1185">Reference proteome</keyword>
<dbReference type="Gene3D" id="1.20.210.10">
    <property type="entry name" value="Cytochrome c oxidase-like, subunit I domain"/>
    <property type="match status" value="1"/>
</dbReference>
<feature type="transmembrane region" description="Helical" evidence="6">
    <location>
        <begin position="378"/>
        <end position="397"/>
    </location>
</feature>
<dbReference type="PROSITE" id="PS50855">
    <property type="entry name" value="COX1"/>
    <property type="match status" value="1"/>
</dbReference>
<dbReference type="CDD" id="cd01662">
    <property type="entry name" value="Ubiquinol_Oxidase_I"/>
    <property type="match status" value="1"/>
</dbReference>
<comment type="caution">
    <text evidence="8">The sequence shown here is derived from an EMBL/GenBank/DDBJ whole genome shotgun (WGS) entry which is preliminary data.</text>
</comment>
<feature type="transmembrane region" description="Helical" evidence="6">
    <location>
        <begin position="222"/>
        <end position="251"/>
    </location>
</feature>
<dbReference type="InterPro" id="IPR036927">
    <property type="entry name" value="Cyt_c_oxase-like_su1_sf"/>
</dbReference>
<keyword evidence="6" id="KW-0812">Transmembrane</keyword>
<dbReference type="EMBL" id="SORE01000028">
    <property type="protein sequence ID" value="TDY39042.1"/>
    <property type="molecule type" value="Genomic_DNA"/>
</dbReference>
<evidence type="ECO:0000256" key="5">
    <source>
        <dbReference type="ARBA" id="ARBA00047816"/>
    </source>
</evidence>
<evidence type="ECO:0000313" key="9">
    <source>
        <dbReference type="Proteomes" id="UP000295509"/>
    </source>
</evidence>
<keyword evidence="6" id="KW-1133">Transmembrane helix</keyword>
<comment type="similarity">
    <text evidence="6">Belongs to the heme-copper respiratory oxidase family.</text>
</comment>
<reference evidence="8 9" key="1">
    <citation type="submission" date="2019-03" db="EMBL/GenBank/DDBJ databases">
        <title>Genomic Encyclopedia of Type Strains, Phase III (KMG-III): the genomes of soil and plant-associated and newly described type strains.</title>
        <authorList>
            <person name="Whitman W."/>
        </authorList>
    </citation>
    <scope>NUCLEOTIDE SEQUENCE [LARGE SCALE GENOMIC DNA]</scope>
    <source>
        <strain evidence="8 9">LMG 29544</strain>
    </source>
</reference>
<dbReference type="UniPathway" id="UPA00705"/>
<name>A0A4R8L8E2_9BURK</name>
<dbReference type="AlphaFoldDB" id="A0A4R8L8E2"/>
<organism evidence="8 9">
    <name type="scientific">Paraburkholderia rhizosphaerae</name>
    <dbReference type="NCBI Taxonomy" id="480658"/>
    <lineage>
        <taxon>Bacteria</taxon>
        <taxon>Pseudomonadati</taxon>
        <taxon>Pseudomonadota</taxon>
        <taxon>Betaproteobacteria</taxon>
        <taxon>Burkholderiales</taxon>
        <taxon>Burkholderiaceae</taxon>
        <taxon>Paraburkholderia</taxon>
    </lineage>
</organism>
<dbReference type="PRINTS" id="PR01165">
    <property type="entry name" value="CYCOXIDASEI"/>
</dbReference>
<feature type="transmembrane region" description="Helical" evidence="6">
    <location>
        <begin position="61"/>
        <end position="79"/>
    </location>
</feature>
<comment type="subcellular location">
    <subcellularLocation>
        <location evidence="6">Cell membrane</location>
        <topology evidence="6">Multi-pass membrane protein</topology>
    </subcellularLocation>
</comment>
<dbReference type="RefSeq" id="WP_134196548.1">
    <property type="nucleotide sequence ID" value="NZ_JBHLUW010000024.1"/>
</dbReference>
<keyword evidence="6" id="KW-0472">Membrane</keyword>
<dbReference type="EC" id="7.1.1.9" evidence="6"/>
<keyword evidence="6" id="KW-0479">Metal-binding</keyword>
<dbReference type="GO" id="GO:0046872">
    <property type="term" value="F:metal ion binding"/>
    <property type="evidence" value="ECO:0007669"/>
    <property type="project" value="UniProtKB-KW"/>
</dbReference>
<feature type="transmembrane region" description="Helical" evidence="6">
    <location>
        <begin position="140"/>
        <end position="157"/>
    </location>
</feature>
<evidence type="ECO:0000313" key="8">
    <source>
        <dbReference type="EMBL" id="TDY39042.1"/>
    </source>
</evidence>
<comment type="pathway">
    <text evidence="1 6">Energy metabolism; oxidative phosphorylation.</text>
</comment>
<proteinExistence type="inferred from homology"/>
<feature type="domain" description="Cytochrome oxidase subunit I profile" evidence="7">
    <location>
        <begin position="33"/>
        <end position="554"/>
    </location>
</feature>
<keyword evidence="6" id="KW-0249">Electron transport</keyword>
<evidence type="ECO:0000259" key="7">
    <source>
        <dbReference type="PROSITE" id="PS50855"/>
    </source>
</evidence>
<evidence type="ECO:0000256" key="3">
    <source>
        <dbReference type="ARBA" id="ARBA00023004"/>
    </source>
</evidence>
<dbReference type="InterPro" id="IPR000883">
    <property type="entry name" value="Cyt_C_Oxase_1"/>
</dbReference>
<evidence type="ECO:0000256" key="4">
    <source>
        <dbReference type="ARBA" id="ARBA00023008"/>
    </source>
</evidence>
<dbReference type="Pfam" id="PF00115">
    <property type="entry name" value="COX1"/>
    <property type="match status" value="1"/>
</dbReference>
<feature type="transmembrane region" description="Helical" evidence="6">
    <location>
        <begin position="610"/>
        <end position="627"/>
    </location>
</feature>
<evidence type="ECO:0000256" key="2">
    <source>
        <dbReference type="ARBA" id="ARBA00022660"/>
    </source>
</evidence>
<keyword evidence="2 6" id="KW-0679">Respiratory chain</keyword>
<dbReference type="GO" id="GO:0004129">
    <property type="term" value="F:cytochrome-c oxidase activity"/>
    <property type="evidence" value="ECO:0007669"/>
    <property type="project" value="UniProtKB-EC"/>
</dbReference>
<feature type="transmembrane region" description="Helical" evidence="6">
    <location>
        <begin position="449"/>
        <end position="474"/>
    </location>
</feature>
<dbReference type="PANTHER" id="PTHR10422">
    <property type="entry name" value="CYTOCHROME C OXIDASE SUBUNIT 1"/>
    <property type="match status" value="1"/>
</dbReference>
<dbReference type="OrthoDB" id="9803294at2"/>
<dbReference type="GO" id="GO:0005886">
    <property type="term" value="C:plasma membrane"/>
    <property type="evidence" value="ECO:0007669"/>
    <property type="project" value="UniProtKB-SubCell"/>
</dbReference>
<feature type="transmembrane region" description="Helical" evidence="6">
    <location>
        <begin position="307"/>
        <end position="329"/>
    </location>
</feature>
<dbReference type="GO" id="GO:0015990">
    <property type="term" value="P:electron transport coupled proton transport"/>
    <property type="evidence" value="ECO:0007669"/>
    <property type="project" value="InterPro"/>
</dbReference>
<dbReference type="GO" id="GO:0022904">
    <property type="term" value="P:respiratory electron transport chain"/>
    <property type="evidence" value="ECO:0007669"/>
    <property type="project" value="TreeGrafter"/>
</dbReference>
<protein>
    <recommendedName>
        <fullName evidence="6">Cytochrome c oxidase subunit 1</fullName>
        <ecNumber evidence="6">7.1.1.9</ecNumber>
    </recommendedName>
</protein>
<evidence type="ECO:0000256" key="6">
    <source>
        <dbReference type="RuleBase" id="RU363061"/>
    </source>
</evidence>
<feature type="transmembrane region" description="Helical" evidence="6">
    <location>
        <begin position="271"/>
        <end position="295"/>
    </location>
</feature>
<dbReference type="GO" id="GO:0020037">
    <property type="term" value="F:heme binding"/>
    <property type="evidence" value="ECO:0007669"/>
    <property type="project" value="InterPro"/>
</dbReference>
<dbReference type="NCBIfam" id="TIGR02891">
    <property type="entry name" value="CtaD_CoxA"/>
    <property type="match status" value="1"/>
</dbReference>
<evidence type="ECO:0000256" key="1">
    <source>
        <dbReference type="ARBA" id="ARBA00004673"/>
    </source>
</evidence>
<dbReference type="InterPro" id="IPR014241">
    <property type="entry name" value="Cyt_c_oxidase_su1_bac"/>
</dbReference>
<feature type="transmembrane region" description="Helical" evidence="6">
    <location>
        <begin position="417"/>
        <end position="437"/>
    </location>
</feature>
<dbReference type="SUPFAM" id="SSF81442">
    <property type="entry name" value="Cytochrome c oxidase subunit I-like"/>
    <property type="match status" value="1"/>
</dbReference>
<feature type="transmembrane region" description="Helical" evidence="6">
    <location>
        <begin position="99"/>
        <end position="119"/>
    </location>
</feature>
<keyword evidence="3 6" id="KW-0408">Iron</keyword>
<keyword evidence="6" id="KW-0349">Heme</keyword>
<keyword evidence="4 6" id="KW-0186">Copper</keyword>
<accession>A0A4R8L8E2</accession>
<feature type="transmembrane region" description="Helical" evidence="6">
    <location>
        <begin position="341"/>
        <end position="366"/>
    </location>
</feature>
<keyword evidence="6" id="KW-1003">Cell membrane</keyword>
<dbReference type="GO" id="GO:0006119">
    <property type="term" value="P:oxidative phosphorylation"/>
    <property type="evidence" value="ECO:0007669"/>
    <property type="project" value="UniProtKB-UniPathway"/>
</dbReference>
<feature type="transmembrane region" description="Helical" evidence="6">
    <location>
        <begin position="186"/>
        <end position="210"/>
    </location>
</feature>
<comment type="catalytic activity">
    <reaction evidence="5 6">
        <text>4 Fe(II)-[cytochrome c] + O2 + 8 H(+)(in) = 4 Fe(III)-[cytochrome c] + 2 H2O + 4 H(+)(out)</text>
        <dbReference type="Rhea" id="RHEA:11436"/>
        <dbReference type="Rhea" id="RHEA-COMP:10350"/>
        <dbReference type="Rhea" id="RHEA-COMP:14399"/>
        <dbReference type="ChEBI" id="CHEBI:15377"/>
        <dbReference type="ChEBI" id="CHEBI:15378"/>
        <dbReference type="ChEBI" id="CHEBI:15379"/>
        <dbReference type="ChEBI" id="CHEBI:29033"/>
        <dbReference type="ChEBI" id="CHEBI:29034"/>
        <dbReference type="EC" id="7.1.1.9"/>
    </reaction>
</comment>
<gene>
    <name evidence="8" type="ORF">BX592_12846</name>
</gene>
<keyword evidence="6" id="KW-0813">Transport</keyword>